<feature type="domain" description="HTH gntR-type" evidence="4">
    <location>
        <begin position="9"/>
        <end position="77"/>
    </location>
</feature>
<keyword evidence="6" id="KW-1185">Reference proteome</keyword>
<keyword evidence="1" id="KW-0805">Transcription regulation</keyword>
<evidence type="ECO:0000256" key="2">
    <source>
        <dbReference type="ARBA" id="ARBA00023125"/>
    </source>
</evidence>
<proteinExistence type="predicted"/>
<dbReference type="eggNOG" id="COG1725">
    <property type="taxonomic scope" value="Bacteria"/>
</dbReference>
<dbReference type="GO" id="GO:0003700">
    <property type="term" value="F:DNA-binding transcription factor activity"/>
    <property type="evidence" value="ECO:0007669"/>
    <property type="project" value="InterPro"/>
</dbReference>
<keyword evidence="3" id="KW-0804">Transcription</keyword>
<keyword evidence="2" id="KW-0238">DNA-binding</keyword>
<dbReference type="InterPro" id="IPR000524">
    <property type="entry name" value="Tscrpt_reg_HTH_GntR"/>
</dbReference>
<dbReference type="CDD" id="cd07377">
    <property type="entry name" value="WHTH_GntR"/>
    <property type="match status" value="1"/>
</dbReference>
<name>A0A078LUQ2_9STAP</name>
<dbReference type="InterPro" id="IPR036388">
    <property type="entry name" value="WH-like_DNA-bd_sf"/>
</dbReference>
<dbReference type="OrthoDB" id="162505at2"/>
<dbReference type="STRING" id="1461582.BN1048_00032"/>
<dbReference type="GO" id="GO:0003677">
    <property type="term" value="F:DNA binding"/>
    <property type="evidence" value="ECO:0007669"/>
    <property type="project" value="UniProtKB-KW"/>
</dbReference>
<dbReference type="Proteomes" id="UP000044136">
    <property type="component" value="Unassembled WGS sequence"/>
</dbReference>
<evidence type="ECO:0000313" key="5">
    <source>
        <dbReference type="EMBL" id="CDZ98913.1"/>
    </source>
</evidence>
<dbReference type="AlphaFoldDB" id="A0A078LUQ2"/>
<evidence type="ECO:0000256" key="1">
    <source>
        <dbReference type="ARBA" id="ARBA00023015"/>
    </source>
</evidence>
<dbReference type="PROSITE" id="PS50949">
    <property type="entry name" value="HTH_GNTR"/>
    <property type="match status" value="1"/>
</dbReference>
<gene>
    <name evidence="5" type="primary">yurK_1</name>
    <name evidence="5" type="ORF">BN1048_00032</name>
</gene>
<evidence type="ECO:0000256" key="3">
    <source>
        <dbReference type="ARBA" id="ARBA00023163"/>
    </source>
</evidence>
<dbReference type="Pfam" id="PF00392">
    <property type="entry name" value="GntR"/>
    <property type="match status" value="1"/>
</dbReference>
<reference evidence="5 6" key="1">
    <citation type="submission" date="2014-07" db="EMBL/GenBank/DDBJ databases">
        <authorList>
            <person name="Urmite Genomes Urmite Genomes"/>
        </authorList>
    </citation>
    <scope>NUCLEOTIDE SEQUENCE [LARGE SCALE GENOMIC DNA]</scope>
    <source>
        <strain evidence="5 6">13MG44_air</strain>
    </source>
</reference>
<evidence type="ECO:0000259" key="4">
    <source>
        <dbReference type="PROSITE" id="PS50949"/>
    </source>
</evidence>
<dbReference type="InterPro" id="IPR036390">
    <property type="entry name" value="WH_DNA-bd_sf"/>
</dbReference>
<dbReference type="EMBL" id="CCSE01000001">
    <property type="protein sequence ID" value="CDZ98913.1"/>
    <property type="molecule type" value="Genomic_DNA"/>
</dbReference>
<organism evidence="5 6">
    <name type="scientific">Jeotgalicoccus saudimassiliensis</name>
    <dbReference type="NCBI Taxonomy" id="1461582"/>
    <lineage>
        <taxon>Bacteria</taxon>
        <taxon>Bacillati</taxon>
        <taxon>Bacillota</taxon>
        <taxon>Bacilli</taxon>
        <taxon>Bacillales</taxon>
        <taxon>Staphylococcaceae</taxon>
        <taxon>Jeotgalicoccus</taxon>
    </lineage>
</organism>
<evidence type="ECO:0000313" key="6">
    <source>
        <dbReference type="Proteomes" id="UP000044136"/>
    </source>
</evidence>
<dbReference type="HOGENOM" id="CLU_017584_10_0_9"/>
<accession>A0A078LUQ2</accession>
<sequence length="122" mass="14044">MKAVLDDSRPIFQQIYEMIEDDIIEGELAEGDQIPSTTEISKFYQVNRATAQKGLGVLVDEGYAYKQRGVGIFVAEGATKKLIEQRKKEFRLQFVKPLLEESKRLRMTKEEVIKFIEEANND</sequence>
<dbReference type="PANTHER" id="PTHR38445:SF10">
    <property type="entry name" value="GNTR-FAMILY TRANSCRIPTIONAL REGULATOR"/>
    <property type="match status" value="1"/>
</dbReference>
<dbReference type="RefSeq" id="WP_035807288.1">
    <property type="nucleotide sequence ID" value="NZ_CCSE01000001.1"/>
</dbReference>
<protein>
    <submittedName>
        <fullName evidence="5">Putative HTH-type transcriptional regulator YurK</fullName>
    </submittedName>
</protein>
<dbReference type="SMART" id="SM00345">
    <property type="entry name" value="HTH_GNTR"/>
    <property type="match status" value="1"/>
</dbReference>
<dbReference type="Gene3D" id="1.10.10.10">
    <property type="entry name" value="Winged helix-like DNA-binding domain superfamily/Winged helix DNA-binding domain"/>
    <property type="match status" value="1"/>
</dbReference>
<dbReference type="PANTHER" id="PTHR38445">
    <property type="entry name" value="HTH-TYPE TRANSCRIPTIONAL REPRESSOR YTRA"/>
    <property type="match status" value="1"/>
</dbReference>
<dbReference type="SUPFAM" id="SSF46785">
    <property type="entry name" value="Winged helix' DNA-binding domain"/>
    <property type="match status" value="1"/>
</dbReference>